<proteinExistence type="predicted"/>
<dbReference type="EMBL" id="CALSDN010000005">
    <property type="protein sequence ID" value="CAH6721201.1"/>
    <property type="molecule type" value="Genomic_DNA"/>
</dbReference>
<evidence type="ECO:0000313" key="2">
    <source>
        <dbReference type="Proteomes" id="UP001152531"/>
    </source>
</evidence>
<comment type="caution">
    <text evidence="1">The sequence shown here is derived from an EMBL/GenBank/DDBJ whole genome shotgun (WGS) entry which is preliminary data.</text>
</comment>
<sequence>MNETKKRRKHKNSKFGCPNCKKRRVKCSEDLPQCLNCIKHKVKCGYLDFSPERIEEMKLAKLQEKDEEEGRTRSNSLNPILSNGSGHKSSLTSISGSLKSSLSGPATSMAPSLSGTNNSLQGSFSGPTSAPGSYSGPTSAPSSMPALSSGPSTINPLKTFNSHDLDDEIENLSIGLRPTTHYYNNFNNILNHPNNTISQNFDNLLTATPDKEGIIYPVYSIVGNQGISPFDINNFGFTGLSSTGISSTGMSSAAATPNIDNYYNNYEDDSLQQNLIESLMNSSSVPQDYLINIASPPQIASSKILPNGIKQQFKFKKLKKVEVNYRAVLIDTVIQLGPMISQGTASLIQIRGLYTVWLNSFLYKSYESDLMFSCLINLTTNFLISNIFNNFNLINNNTNNFINITNTKNILLIITIKYYAIVIKGIRIYLNKNFDPELCSFVSYILSLMSIYDPEVSLNSVNCFTDGLFSVLKFNLNQSIKKGITPPILIPVHLKLMENIQKSIYFPGYDPDFLHEYRDMLSTFGAILSKLKLPTELEQYLNKHYSNLWDFTNSSLDEYLPLLIENQDNNQIQQEVLFKMTSTWVRLFPSKLLMINKNSHLMEKVLYIFFKLFKKSLFAIVPQVKYYFLRDFDSPLMLDVFNFLNDNEIFFDDNLNQDYVVKYKDELKVLISYCVRAANYFLKRLQFMYKTVVYESTTKNLFPVPQERKSFIIDIPKFRKLFYETLNIKETHIKSFNTTLIKPYHFPHTEDIEQGEDGIDHVDYLTMKEYGFLAGDVIS</sequence>
<organism evidence="1 2">
    <name type="scientific">[Candida] jaroonii</name>
    <dbReference type="NCBI Taxonomy" id="467808"/>
    <lineage>
        <taxon>Eukaryota</taxon>
        <taxon>Fungi</taxon>
        <taxon>Dikarya</taxon>
        <taxon>Ascomycota</taxon>
        <taxon>Saccharomycotina</taxon>
        <taxon>Pichiomycetes</taxon>
        <taxon>Debaryomycetaceae</taxon>
        <taxon>Yamadazyma</taxon>
    </lineage>
</organism>
<accession>A0ACA9Y8P0</accession>
<name>A0ACA9Y8P0_9ASCO</name>
<keyword evidence="2" id="KW-1185">Reference proteome</keyword>
<dbReference type="Proteomes" id="UP001152531">
    <property type="component" value="Unassembled WGS sequence"/>
</dbReference>
<evidence type="ECO:0000313" key="1">
    <source>
        <dbReference type="EMBL" id="CAH6721201.1"/>
    </source>
</evidence>
<protein>
    <submittedName>
        <fullName evidence="1">Uncharacterized protein</fullName>
    </submittedName>
</protein>
<reference evidence="1" key="1">
    <citation type="submission" date="2022-06" db="EMBL/GenBank/DDBJ databases">
        <authorList>
            <person name="Legras J.-L."/>
            <person name="Devillers H."/>
            <person name="Grondin C."/>
        </authorList>
    </citation>
    <scope>NUCLEOTIDE SEQUENCE</scope>
    <source>
        <strain evidence="1">CLIB 1444</strain>
    </source>
</reference>
<gene>
    <name evidence="1" type="ORF">CLIB1444_05S05820</name>
</gene>